<evidence type="ECO:0000256" key="1">
    <source>
        <dbReference type="ARBA" id="ARBA00004123"/>
    </source>
</evidence>
<keyword evidence="4" id="KW-0804">Transcription</keyword>
<dbReference type="PANTHER" id="PTHR31221">
    <property type="entry name" value="WRKY TRANSCRIPTION FACTOR PROTEIN 1-RELATED"/>
    <property type="match status" value="1"/>
</dbReference>
<protein>
    <recommendedName>
        <fullName evidence="7">WRKY domain-containing protein</fullName>
    </recommendedName>
</protein>
<evidence type="ECO:0000256" key="2">
    <source>
        <dbReference type="ARBA" id="ARBA00023015"/>
    </source>
</evidence>
<evidence type="ECO:0000256" key="4">
    <source>
        <dbReference type="ARBA" id="ARBA00023163"/>
    </source>
</evidence>
<proteinExistence type="predicted"/>
<dbReference type="SMART" id="SM00774">
    <property type="entry name" value="WRKY"/>
    <property type="match status" value="1"/>
</dbReference>
<dbReference type="Proteomes" id="UP000326396">
    <property type="component" value="Linkage Group LG17"/>
</dbReference>
<dbReference type="GO" id="GO:0005634">
    <property type="term" value="C:nucleus"/>
    <property type="evidence" value="ECO:0007669"/>
    <property type="project" value="UniProtKB-SubCell"/>
</dbReference>
<dbReference type="InterPro" id="IPR036576">
    <property type="entry name" value="WRKY_dom_sf"/>
</dbReference>
<sequence>MMLKMVDNNSCHHHTDLPSDPFSLIPDTDIDPKASLGFMELLGFQDYYYHPSSIFDDNKTTSYHQPPPPSSSLDHNNGDSDHKDDHFTTVDEESSVVLNGQPSSPNSSSICTSPASHQLLHNNVPFKQCIKEKKAMCEDETTKFKKKKKERAPRFAFMTRTQIDHLDDGYRWRKYGQKAVKNSTFPRSYYRCTCASCNVKKRVERCMGDPSYVITTYEGQHNHPVSPNPNPAPLIMPPSFDNLITTSPAMLKLDQGGLLQDMLPCLH</sequence>
<evidence type="ECO:0000313" key="9">
    <source>
        <dbReference type="Proteomes" id="UP000326396"/>
    </source>
</evidence>
<organism evidence="8 9">
    <name type="scientific">Mikania micrantha</name>
    <name type="common">bitter vine</name>
    <dbReference type="NCBI Taxonomy" id="192012"/>
    <lineage>
        <taxon>Eukaryota</taxon>
        <taxon>Viridiplantae</taxon>
        <taxon>Streptophyta</taxon>
        <taxon>Embryophyta</taxon>
        <taxon>Tracheophyta</taxon>
        <taxon>Spermatophyta</taxon>
        <taxon>Magnoliopsida</taxon>
        <taxon>eudicotyledons</taxon>
        <taxon>Gunneridae</taxon>
        <taxon>Pentapetalae</taxon>
        <taxon>asterids</taxon>
        <taxon>campanulids</taxon>
        <taxon>Asterales</taxon>
        <taxon>Asteraceae</taxon>
        <taxon>Asteroideae</taxon>
        <taxon>Heliantheae alliance</taxon>
        <taxon>Eupatorieae</taxon>
        <taxon>Mikania</taxon>
    </lineage>
</organism>
<dbReference type="Gene3D" id="2.20.25.80">
    <property type="entry name" value="WRKY domain"/>
    <property type="match status" value="1"/>
</dbReference>
<dbReference type="InterPro" id="IPR044810">
    <property type="entry name" value="WRKY_plant"/>
</dbReference>
<dbReference type="FunFam" id="2.20.25.80:FF:000003">
    <property type="entry name" value="WRKY transcription factor 57"/>
    <property type="match status" value="1"/>
</dbReference>
<comment type="caution">
    <text evidence="8">The sequence shown here is derived from an EMBL/GenBank/DDBJ whole genome shotgun (WGS) entry which is preliminary data.</text>
</comment>
<evidence type="ECO:0000256" key="5">
    <source>
        <dbReference type="ARBA" id="ARBA00023242"/>
    </source>
</evidence>
<dbReference type="Pfam" id="PF03106">
    <property type="entry name" value="WRKY"/>
    <property type="match status" value="1"/>
</dbReference>
<dbReference type="InterPro" id="IPR003657">
    <property type="entry name" value="WRKY_dom"/>
</dbReference>
<gene>
    <name evidence="8" type="ORF">E3N88_16861</name>
</gene>
<keyword evidence="2" id="KW-0805">Transcription regulation</keyword>
<feature type="compositionally biased region" description="Basic and acidic residues" evidence="6">
    <location>
        <begin position="76"/>
        <end position="89"/>
    </location>
</feature>
<dbReference type="GO" id="GO:0003700">
    <property type="term" value="F:DNA-binding transcription factor activity"/>
    <property type="evidence" value="ECO:0007669"/>
    <property type="project" value="InterPro"/>
</dbReference>
<dbReference type="AlphaFoldDB" id="A0A5N6NSH8"/>
<feature type="region of interest" description="Disordered" evidence="6">
    <location>
        <begin position="58"/>
        <end position="114"/>
    </location>
</feature>
<evidence type="ECO:0000313" key="8">
    <source>
        <dbReference type="EMBL" id="KAD5316915.1"/>
    </source>
</evidence>
<keyword evidence="9" id="KW-1185">Reference proteome</keyword>
<dbReference type="PROSITE" id="PS50811">
    <property type="entry name" value="WRKY"/>
    <property type="match status" value="1"/>
</dbReference>
<dbReference type="SUPFAM" id="SSF118290">
    <property type="entry name" value="WRKY DNA-binding domain"/>
    <property type="match status" value="1"/>
</dbReference>
<feature type="compositionally biased region" description="Low complexity" evidence="6">
    <location>
        <begin position="102"/>
        <end position="114"/>
    </location>
</feature>
<evidence type="ECO:0000259" key="7">
    <source>
        <dbReference type="PROSITE" id="PS50811"/>
    </source>
</evidence>
<dbReference type="GO" id="GO:0043565">
    <property type="term" value="F:sequence-specific DNA binding"/>
    <property type="evidence" value="ECO:0007669"/>
    <property type="project" value="InterPro"/>
</dbReference>
<dbReference type="EMBL" id="SZYD01000009">
    <property type="protein sequence ID" value="KAD5316915.1"/>
    <property type="molecule type" value="Genomic_DNA"/>
</dbReference>
<name>A0A5N6NSH8_9ASTR</name>
<feature type="domain" description="WRKY" evidence="7">
    <location>
        <begin position="161"/>
        <end position="226"/>
    </location>
</feature>
<reference evidence="8 9" key="1">
    <citation type="submission" date="2019-05" db="EMBL/GenBank/DDBJ databases">
        <title>Mikania micrantha, genome provides insights into the molecular mechanism of rapid growth.</title>
        <authorList>
            <person name="Liu B."/>
        </authorList>
    </citation>
    <scope>NUCLEOTIDE SEQUENCE [LARGE SCALE GENOMIC DNA]</scope>
    <source>
        <strain evidence="8">NLD-2019</strain>
        <tissue evidence="8">Leaf</tissue>
    </source>
</reference>
<dbReference type="PANTHER" id="PTHR31221:SF380">
    <property type="entry name" value="WRKY DOMAIN-CONTAINING PROTEIN-RELATED"/>
    <property type="match status" value="1"/>
</dbReference>
<accession>A0A5N6NSH8</accession>
<evidence type="ECO:0000256" key="6">
    <source>
        <dbReference type="SAM" id="MobiDB-lite"/>
    </source>
</evidence>
<keyword evidence="5" id="KW-0539">Nucleus</keyword>
<keyword evidence="3" id="KW-0238">DNA-binding</keyword>
<dbReference type="OrthoDB" id="1927637at2759"/>
<comment type="subcellular location">
    <subcellularLocation>
        <location evidence="1">Nucleus</location>
    </subcellularLocation>
</comment>
<evidence type="ECO:0000256" key="3">
    <source>
        <dbReference type="ARBA" id="ARBA00023125"/>
    </source>
</evidence>